<keyword evidence="6" id="KW-1185">Reference proteome</keyword>
<organism evidence="5 6">
    <name type="scientific">Macrococcus armenti</name>
    <dbReference type="NCBI Taxonomy" id="2875764"/>
    <lineage>
        <taxon>Bacteria</taxon>
        <taxon>Bacillati</taxon>
        <taxon>Bacillota</taxon>
        <taxon>Bacilli</taxon>
        <taxon>Bacillales</taxon>
        <taxon>Staphylococcaceae</taxon>
        <taxon>Macrococcus</taxon>
    </lineage>
</organism>
<dbReference type="SUPFAM" id="SSF52821">
    <property type="entry name" value="Rhodanese/Cell cycle control phosphatase"/>
    <property type="match status" value="2"/>
</dbReference>
<dbReference type="SMART" id="SM00450">
    <property type="entry name" value="RHOD"/>
    <property type="match status" value="2"/>
</dbReference>
<dbReference type="EMBL" id="CP094348">
    <property type="protein sequence ID" value="UOB19631.1"/>
    <property type="molecule type" value="Genomic_DNA"/>
</dbReference>
<dbReference type="InterPro" id="IPR045078">
    <property type="entry name" value="TST/MPST-like"/>
</dbReference>
<feature type="domain" description="Rhodanese" evidence="4">
    <location>
        <begin position="172"/>
        <end position="279"/>
    </location>
</feature>
<reference evidence="5" key="2">
    <citation type="submission" date="2022-04" db="EMBL/GenBank/DDBJ databases">
        <title>Antimicrobial genetic elements in methicillin-resistant Macrococcus armenti.</title>
        <authorList>
            <person name="Keller J.E."/>
            <person name="Schwendener S."/>
            <person name="Pantucek R."/>
            <person name="Perreten V."/>
        </authorList>
    </citation>
    <scope>NUCLEOTIDE SEQUENCE</scope>
    <source>
        <strain evidence="5">CCM 2609</strain>
    </source>
</reference>
<dbReference type="RefSeq" id="WP_243365038.1">
    <property type="nucleotide sequence ID" value="NZ_CP094348.1"/>
</dbReference>
<name>A0ABY3ZUR7_9STAP</name>
<protein>
    <recommendedName>
        <fullName evidence="3">Sulfurtransferase</fullName>
    </recommendedName>
</protein>
<dbReference type="InterPro" id="IPR001763">
    <property type="entry name" value="Rhodanese-like_dom"/>
</dbReference>
<keyword evidence="2" id="KW-0677">Repeat</keyword>
<feature type="domain" description="Rhodanese" evidence="4">
    <location>
        <begin position="15"/>
        <end position="129"/>
    </location>
</feature>
<evidence type="ECO:0000256" key="1">
    <source>
        <dbReference type="ARBA" id="ARBA00022679"/>
    </source>
</evidence>
<dbReference type="PROSITE" id="PS50206">
    <property type="entry name" value="RHODANESE_3"/>
    <property type="match status" value="2"/>
</dbReference>
<evidence type="ECO:0000259" key="4">
    <source>
        <dbReference type="PROSITE" id="PS50206"/>
    </source>
</evidence>
<dbReference type="Pfam" id="PF00581">
    <property type="entry name" value="Rhodanese"/>
    <property type="match status" value="2"/>
</dbReference>
<dbReference type="Gene3D" id="3.40.250.10">
    <property type="entry name" value="Rhodanese-like domain"/>
    <property type="match status" value="2"/>
</dbReference>
<dbReference type="PANTHER" id="PTHR11364">
    <property type="entry name" value="THIOSULFATE SULFERTANSFERASE"/>
    <property type="match status" value="1"/>
</dbReference>
<evidence type="ECO:0000256" key="3">
    <source>
        <dbReference type="RuleBase" id="RU000507"/>
    </source>
</evidence>
<evidence type="ECO:0000256" key="2">
    <source>
        <dbReference type="ARBA" id="ARBA00022737"/>
    </source>
</evidence>
<dbReference type="InterPro" id="IPR036873">
    <property type="entry name" value="Rhodanese-like_dom_sf"/>
</dbReference>
<proteinExistence type="predicted"/>
<gene>
    <name evidence="5" type="ORF">MRZ06_06120</name>
</gene>
<evidence type="ECO:0000313" key="5">
    <source>
        <dbReference type="EMBL" id="UOB19631.1"/>
    </source>
</evidence>
<dbReference type="CDD" id="cd01449">
    <property type="entry name" value="TST_Repeat_2"/>
    <property type="match status" value="1"/>
</dbReference>
<sequence>MKIWIDERDAYQLYASDEAIIFDCRGIMDDERTTFQNFLDSHIKKSIYIYPLLSGDNKISGGRHPLPDLNLFYHSVSNLSKGKHIIAIDHKDGFYATRFLYLCHLVHLNCYIIDGGFENLNQFPIEKNDDKAFINVNDYISSVKKDEMADEMMNYNEGYNCAIFKTHNEINNGEKQIVIDARNHERYKGEYEPIDPIAGHIPGAINIPFTNIFEQGFIKSDAALKDIFGDVLNKKSIVYCGSGLSATPLYAALKSLDADVALYAGSFSEWCSIYPEKIETGE</sequence>
<reference evidence="5" key="1">
    <citation type="submission" date="2022-03" db="EMBL/GenBank/DDBJ databases">
        <authorList>
            <person name="Vrbovska V."/>
            <person name="Kovarovic V."/>
            <person name="Botka T."/>
            <person name="Pantucek R."/>
        </authorList>
    </citation>
    <scope>NUCLEOTIDE SEQUENCE</scope>
    <source>
        <strain evidence="5">CCM 2609</strain>
    </source>
</reference>
<dbReference type="InterPro" id="IPR001307">
    <property type="entry name" value="Thiosulphate_STrfase_CS"/>
</dbReference>
<dbReference type="PANTHER" id="PTHR11364:SF27">
    <property type="entry name" value="SULFURTRANSFERASE"/>
    <property type="match status" value="1"/>
</dbReference>
<keyword evidence="1 3" id="KW-0808">Transferase</keyword>
<evidence type="ECO:0000313" key="6">
    <source>
        <dbReference type="Proteomes" id="UP000830343"/>
    </source>
</evidence>
<dbReference type="PROSITE" id="PS00683">
    <property type="entry name" value="RHODANESE_2"/>
    <property type="match status" value="1"/>
</dbReference>
<accession>A0ABY3ZUR7</accession>
<dbReference type="Proteomes" id="UP000830343">
    <property type="component" value="Chromosome"/>
</dbReference>